<dbReference type="HOGENOM" id="CLU_017896_1_1_1"/>
<feature type="transmembrane region" description="Helical" evidence="12">
    <location>
        <begin position="6"/>
        <end position="24"/>
    </location>
</feature>
<evidence type="ECO:0000256" key="10">
    <source>
        <dbReference type="ARBA" id="ARBA00023136"/>
    </source>
</evidence>
<reference evidence="15 16" key="1">
    <citation type="journal article" date="2011" name="Proc. Natl. Acad. Sci. U.S.A.">
        <title>Evolutionary erosion of yeast sex chromosomes by mating-type switching accidents.</title>
        <authorList>
            <person name="Gordon J.L."/>
            <person name="Armisen D."/>
            <person name="Proux-Wera E."/>
            <person name="Oheigeartaigh S.S."/>
            <person name="Byrne K.P."/>
            <person name="Wolfe K.H."/>
        </authorList>
    </citation>
    <scope>NUCLEOTIDE SEQUENCE [LARGE SCALE GENOMIC DNA]</scope>
    <source>
        <strain evidence="16">ATCC 22294 / BCRC 22015 / CBS 2517 / CECT 1963 / NBRC 1671 / NRRL Y-8276</strain>
    </source>
</reference>
<comment type="pathway">
    <text evidence="2 12">Protein modification; protein glycosylation.</text>
</comment>
<evidence type="ECO:0000313" key="16">
    <source>
        <dbReference type="Proteomes" id="UP000005220"/>
    </source>
</evidence>
<dbReference type="AlphaFoldDB" id="H2AYI0"/>
<evidence type="ECO:0000256" key="7">
    <source>
        <dbReference type="ARBA" id="ARBA00022692"/>
    </source>
</evidence>
<dbReference type="RefSeq" id="XP_003958892.1">
    <property type="nucleotide sequence ID" value="XM_003958843.1"/>
</dbReference>
<dbReference type="KEGG" id="kaf:KAFR_0H03470"/>
<gene>
    <name evidence="15" type="primary">KAFR0H03470</name>
    <name evidence="15" type="ORF">KAFR_0H03470</name>
</gene>
<dbReference type="EMBL" id="HE650828">
    <property type="protein sequence ID" value="CCF59757.1"/>
    <property type="molecule type" value="Genomic_DNA"/>
</dbReference>
<dbReference type="STRING" id="1071382.H2AYI0"/>
<evidence type="ECO:0000256" key="9">
    <source>
        <dbReference type="ARBA" id="ARBA00022989"/>
    </source>
</evidence>
<keyword evidence="5 12" id="KW-0328">Glycosyltransferase</keyword>
<dbReference type="GO" id="GO:0006488">
    <property type="term" value="P:dolichol-linked oligosaccharide biosynthetic process"/>
    <property type="evidence" value="ECO:0007669"/>
    <property type="project" value="EnsemblFungi"/>
</dbReference>
<sequence length="537" mass="61747">MNILPILWIQVSITFVLVFLRTHSVNRTLMKPPKDYKAKLLSVLSQPGNSIVKHLWKLGAIRRQLILLSSVPRLYTNEDDYSSITVSDSAEKQLLIEKLNANEQPTKKIYGFFHPYCNAGGGGEKVLWKAVETTLQDASDNVVIIYTGDSDVNGSTILQNVIDKFDYNLDKDRIVFIFLKYRYLVDSNTWSHFTLLGQALGSIILSIEALLRCPPDVWCDTMGYSFGYPWVYHLLRIPIVAYTHYPVISTDMLNKLLNQKQTLKVKLKYCYWKLFMLYYQHMGTFVSISITNSTWTNNHIKQIWSKADQKIIYPPCSTEKLVRTDNSTGRTNQAIILAQFRPEKRHKLIISSYGKFIEKNPTLVDKLPNLLFIGSTRSKSDEDYVKELREYGQELNIPDKKCKFMLNVSYDEIKDILNASKFGINAMWNEHFGIAVVEYLAAGLIPIVHASAGPLLDIVIDDSVGFFFKDETDPDFTNYETYKSLDVVLQDAINLDEPKRIEMSETGQKIAVEKFSDMKFNDNWQELVLNKLNKKDK</sequence>
<evidence type="ECO:0000256" key="11">
    <source>
        <dbReference type="ARBA" id="ARBA00045065"/>
    </source>
</evidence>
<evidence type="ECO:0000256" key="5">
    <source>
        <dbReference type="ARBA" id="ARBA00022676"/>
    </source>
</evidence>
<keyword evidence="6 12" id="KW-0808">Transferase</keyword>
<evidence type="ECO:0000259" key="13">
    <source>
        <dbReference type="Pfam" id="PF00534"/>
    </source>
</evidence>
<dbReference type="OrthoDB" id="2276068at2759"/>
<dbReference type="GeneID" id="13887753"/>
<feature type="domain" description="ALG11 mannosyltransferase N-terminal" evidence="14">
    <location>
        <begin position="108"/>
        <end position="304"/>
    </location>
</feature>
<feature type="domain" description="Glycosyl transferase family 1" evidence="13">
    <location>
        <begin position="327"/>
        <end position="473"/>
    </location>
</feature>
<dbReference type="EC" id="2.4.1.131" evidence="3 12"/>
<keyword evidence="9 12" id="KW-1133">Transmembrane helix</keyword>
<dbReference type="Gene3D" id="3.40.50.2000">
    <property type="entry name" value="Glycogen Phosphorylase B"/>
    <property type="match status" value="1"/>
</dbReference>
<accession>H2AYI0</accession>
<protein>
    <recommendedName>
        <fullName evidence="4 12">GDP-Man:Man(3)GlcNAc(2)-PP-Dol alpha-1,2-mannosyltransferase</fullName>
        <ecNumber evidence="3 12">2.4.1.131</ecNumber>
    </recommendedName>
</protein>
<dbReference type="InParanoid" id="H2AYI0"/>
<comment type="catalytic activity">
    <reaction evidence="11 12">
        <text>an alpha-D-Man-(1-&gt;3)-[alpha-D-Man-(1-&gt;6)]-beta-D-Man-(1-&gt;4)-beta-D-GlcNAc-(1-&gt;4)-alpha-D-GlcNAc-diphospho-di-trans,poly-cis-dolichol + 2 GDP-alpha-D-mannose = an alpha-D-Man-(1-&gt;2)-alpha-D-Man-(1-&gt;2)-alpha-D-Man-(1-&gt;3)-[alpha-D-Man-(1-&gt;6)]-beta-D-Man-(1-&gt;4)-beta-D-GlcNAc-(1-&gt;4)-alpha-D-GlcNAc-diphospho-di-trans,poly-cis-dolichol + 2 GDP + 2 H(+)</text>
        <dbReference type="Rhea" id="RHEA:29523"/>
        <dbReference type="Rhea" id="RHEA-COMP:19515"/>
        <dbReference type="Rhea" id="RHEA-COMP:19516"/>
        <dbReference type="ChEBI" id="CHEBI:15378"/>
        <dbReference type="ChEBI" id="CHEBI:57527"/>
        <dbReference type="ChEBI" id="CHEBI:58189"/>
        <dbReference type="ChEBI" id="CHEBI:132511"/>
        <dbReference type="ChEBI" id="CHEBI:132515"/>
        <dbReference type="EC" id="2.4.1.131"/>
    </reaction>
    <physiologicalReaction direction="left-to-right" evidence="11 12">
        <dbReference type="Rhea" id="RHEA:29524"/>
    </physiologicalReaction>
</comment>
<keyword evidence="16" id="KW-1185">Reference proteome</keyword>
<comment type="similarity">
    <text evidence="12">Belongs to the glycosyltransferase group 1 family. Glycosyltransferase 4 subfamily.</text>
</comment>
<evidence type="ECO:0000256" key="3">
    <source>
        <dbReference type="ARBA" id="ARBA00012645"/>
    </source>
</evidence>
<proteinExistence type="inferred from homology"/>
<dbReference type="PANTHER" id="PTHR45919:SF1">
    <property type="entry name" value="GDP-MAN:MAN(3)GLCNAC(2)-PP-DOL ALPHA-1,2-MANNOSYLTRANSFERASE"/>
    <property type="match status" value="1"/>
</dbReference>
<dbReference type="SUPFAM" id="SSF53756">
    <property type="entry name" value="UDP-Glycosyltransferase/glycogen phosphorylase"/>
    <property type="match status" value="1"/>
</dbReference>
<feature type="transmembrane region" description="Helical" evidence="12">
    <location>
        <begin position="190"/>
        <end position="210"/>
    </location>
</feature>
<dbReference type="CDD" id="cd03806">
    <property type="entry name" value="GT4_ALG11-like"/>
    <property type="match status" value="1"/>
</dbReference>
<evidence type="ECO:0000256" key="1">
    <source>
        <dbReference type="ARBA" id="ARBA00004389"/>
    </source>
</evidence>
<feature type="transmembrane region" description="Helical" evidence="12">
    <location>
        <begin position="230"/>
        <end position="248"/>
    </location>
</feature>
<keyword evidence="8 12" id="KW-0256">Endoplasmic reticulum</keyword>
<dbReference type="Pfam" id="PF00534">
    <property type="entry name" value="Glycos_transf_1"/>
    <property type="match status" value="1"/>
</dbReference>
<evidence type="ECO:0000313" key="15">
    <source>
        <dbReference type="EMBL" id="CCF59757.1"/>
    </source>
</evidence>
<evidence type="ECO:0000259" key="14">
    <source>
        <dbReference type="Pfam" id="PF15924"/>
    </source>
</evidence>
<keyword evidence="7 12" id="KW-0812">Transmembrane</keyword>
<dbReference type="InterPro" id="IPR001296">
    <property type="entry name" value="Glyco_trans_1"/>
</dbReference>
<dbReference type="UniPathway" id="UPA00378"/>
<keyword evidence="10 12" id="KW-0472">Membrane</keyword>
<dbReference type="FunCoup" id="H2AYI0">
    <property type="interactions" value="437"/>
</dbReference>
<feature type="transmembrane region" description="Helical" evidence="12">
    <location>
        <begin position="269"/>
        <end position="290"/>
    </location>
</feature>
<evidence type="ECO:0000256" key="12">
    <source>
        <dbReference type="RuleBase" id="RU367051"/>
    </source>
</evidence>
<evidence type="ECO:0000256" key="4">
    <source>
        <dbReference type="ARBA" id="ARBA00022018"/>
    </source>
</evidence>
<comment type="function">
    <text evidence="12">GDP-Man:Man(3)GlcNAc(2)-PP-Dol alpha-1,2-mannosyltransferase that operates in the biosynthetic pathway of dolichol-linked oligosaccharides, the glycan precursors employed in protein asparagine (N)-glycosylation. The assembly of dolichol-linked oligosaccharides begins on the cytosolic side of the endoplasmic reticulum membrane and finishes in its lumen. The sequential addition of sugars to dolichol pyrophosphate produces dolichol-linked oligosaccharides containing fourteen sugars, including two GlcNAcs, nine mannoses and three glucoses. Once assembled, the oligosaccharide is transferred from the lipid to nascent proteins by oligosaccharyltransferases. Catalyzes, on the cytoplasmic face of the endoplasmic reticulum, the addition of the fourth and fifth mannose residues to the dolichol-linked oligosaccharide chain, to produce Man(5)GlcNAc(2)-PP-dolichol core oligosaccharide.</text>
</comment>
<name>H2AYI0_KAZAF</name>
<organism evidence="15 16">
    <name type="scientific">Kazachstania africana (strain ATCC 22294 / BCRC 22015 / CBS 2517 / CECT 1963 / NBRC 1671 / NRRL Y-8276)</name>
    <name type="common">Yeast</name>
    <name type="synonym">Kluyveromyces africanus</name>
    <dbReference type="NCBI Taxonomy" id="1071382"/>
    <lineage>
        <taxon>Eukaryota</taxon>
        <taxon>Fungi</taxon>
        <taxon>Dikarya</taxon>
        <taxon>Ascomycota</taxon>
        <taxon>Saccharomycotina</taxon>
        <taxon>Saccharomycetes</taxon>
        <taxon>Saccharomycetales</taxon>
        <taxon>Saccharomycetaceae</taxon>
        <taxon>Kazachstania</taxon>
    </lineage>
</organism>
<dbReference type="Proteomes" id="UP000005220">
    <property type="component" value="Chromosome 8"/>
</dbReference>
<dbReference type="Pfam" id="PF15924">
    <property type="entry name" value="ALG11_N"/>
    <property type="match status" value="1"/>
</dbReference>
<dbReference type="InterPro" id="IPR038013">
    <property type="entry name" value="ALG11"/>
</dbReference>
<evidence type="ECO:0000256" key="2">
    <source>
        <dbReference type="ARBA" id="ARBA00004922"/>
    </source>
</evidence>
<dbReference type="GO" id="GO:0004377">
    <property type="term" value="F:GDP-Man:Man(3)GlcNAc(2)-PP-Dol alpha-1,2-mannosyltransferase activity"/>
    <property type="evidence" value="ECO:0007669"/>
    <property type="project" value="UniProtKB-UniRule"/>
</dbReference>
<dbReference type="PANTHER" id="PTHR45919">
    <property type="entry name" value="GDP-MAN:MAN(3)GLCNAC(2)-PP-DOL ALPHA-1,2-MANNOSYLTRANSFERASE"/>
    <property type="match status" value="1"/>
</dbReference>
<dbReference type="GO" id="GO:0005789">
    <property type="term" value="C:endoplasmic reticulum membrane"/>
    <property type="evidence" value="ECO:0007669"/>
    <property type="project" value="UniProtKB-SubCell"/>
</dbReference>
<evidence type="ECO:0000256" key="6">
    <source>
        <dbReference type="ARBA" id="ARBA00022679"/>
    </source>
</evidence>
<dbReference type="InterPro" id="IPR031814">
    <property type="entry name" value="ALG11_N"/>
</dbReference>
<dbReference type="eggNOG" id="KOG1387">
    <property type="taxonomic scope" value="Eukaryota"/>
</dbReference>
<comment type="subcellular location">
    <subcellularLocation>
        <location evidence="1">Endoplasmic reticulum membrane</location>
        <topology evidence="1">Single-pass membrane protein</topology>
    </subcellularLocation>
</comment>
<evidence type="ECO:0000256" key="8">
    <source>
        <dbReference type="ARBA" id="ARBA00022824"/>
    </source>
</evidence>